<evidence type="ECO:0000313" key="1">
    <source>
        <dbReference type="EMBL" id="RGY75327.1"/>
    </source>
</evidence>
<protein>
    <submittedName>
        <fullName evidence="1">Uncharacterized protein</fullName>
    </submittedName>
</protein>
<dbReference type="Proteomes" id="UP000284163">
    <property type="component" value="Unassembled WGS sequence"/>
</dbReference>
<comment type="caution">
    <text evidence="1">The sequence shown here is derived from an EMBL/GenBank/DDBJ whole genome shotgun (WGS) entry which is preliminary data.</text>
</comment>
<evidence type="ECO:0000313" key="2">
    <source>
        <dbReference type="Proteomes" id="UP000284163"/>
    </source>
</evidence>
<dbReference type="EMBL" id="QSDK01000018">
    <property type="protein sequence ID" value="RGY75327.1"/>
    <property type="molecule type" value="Genomic_DNA"/>
</dbReference>
<dbReference type="AlphaFoldDB" id="A0A413KB35"/>
<organism evidence="1 2">
    <name type="scientific">Bifidobacterium pseudocatenulatum</name>
    <dbReference type="NCBI Taxonomy" id="28026"/>
    <lineage>
        <taxon>Bacteria</taxon>
        <taxon>Bacillati</taxon>
        <taxon>Actinomycetota</taxon>
        <taxon>Actinomycetes</taxon>
        <taxon>Bifidobacteriales</taxon>
        <taxon>Bifidobacteriaceae</taxon>
        <taxon>Bifidobacterium</taxon>
    </lineage>
</organism>
<reference evidence="1 2" key="1">
    <citation type="submission" date="2018-08" db="EMBL/GenBank/DDBJ databases">
        <title>A genome reference for cultivated species of the human gut microbiota.</title>
        <authorList>
            <person name="Zou Y."/>
            <person name="Xue W."/>
            <person name="Luo G."/>
        </authorList>
    </citation>
    <scope>NUCLEOTIDE SEQUENCE [LARGE SCALE GENOMIC DNA]</scope>
    <source>
        <strain evidence="1 2">CF01-1</strain>
    </source>
</reference>
<accession>A0A413KB35</accession>
<gene>
    <name evidence="1" type="ORF">DXA22_09010</name>
</gene>
<name>A0A413KB35_BIFPS</name>
<proteinExistence type="predicted"/>
<sequence length="102" mass="11954">MFAYGDLVQWFKDRCSDQVSRRNRAWDFGREHGLEPCEVAWNNVAVRWIDGVVYVVSRNVKRNGELGERYTVVTAEQWLDMHRVPGDESRVARLESYCESEA</sequence>